<dbReference type="GeneID" id="97670725"/>
<keyword evidence="1" id="KW-0406">Ion transport</keyword>
<feature type="compositionally biased region" description="Basic and acidic residues" evidence="2">
    <location>
        <begin position="1"/>
        <end position="13"/>
    </location>
</feature>
<reference evidence="5" key="1">
    <citation type="submission" date="2015-07" db="EMBL/GenBank/DDBJ databases">
        <authorList>
            <person name="Rodrigo-Torres Lidia"/>
            <person name="Arahal R.David."/>
        </authorList>
    </citation>
    <scope>NUCLEOTIDE SEQUENCE [LARGE SCALE GENOMIC DNA]</scope>
    <source>
        <strain evidence="5">CECT 5096</strain>
    </source>
</reference>
<dbReference type="InterPro" id="IPR032820">
    <property type="entry name" value="ATPase_put"/>
</dbReference>
<dbReference type="GO" id="GO:1902600">
    <property type="term" value="P:proton transmembrane transport"/>
    <property type="evidence" value="ECO:0007669"/>
    <property type="project" value="UniProtKB-KW"/>
</dbReference>
<evidence type="ECO:0000313" key="5">
    <source>
        <dbReference type="Proteomes" id="UP000049983"/>
    </source>
</evidence>
<evidence type="ECO:0000256" key="3">
    <source>
        <dbReference type="SAM" id="Phobius"/>
    </source>
</evidence>
<dbReference type="OrthoDB" id="15401at2"/>
<name>A0A0M7ACC8_9HYPH</name>
<dbReference type="InterPro" id="IPR016989">
    <property type="entry name" value="Atp1_alphaprobac"/>
</dbReference>
<evidence type="ECO:0000256" key="1">
    <source>
        <dbReference type="PIRNR" id="PIRNR032126"/>
    </source>
</evidence>
<accession>A0A0M7ACC8</accession>
<keyword evidence="3" id="KW-1133">Transmembrane helix</keyword>
<feature type="transmembrane region" description="Helical" evidence="3">
    <location>
        <begin position="82"/>
        <end position="103"/>
    </location>
</feature>
<dbReference type="GO" id="GO:0045259">
    <property type="term" value="C:proton-transporting ATP synthase complex"/>
    <property type="evidence" value="ECO:0007669"/>
    <property type="project" value="UniProtKB-UniRule"/>
</dbReference>
<dbReference type="EMBL" id="CXWC01000011">
    <property type="protein sequence ID" value="CTQ72775.1"/>
    <property type="molecule type" value="Genomic_DNA"/>
</dbReference>
<protein>
    <recommendedName>
        <fullName evidence="1">ATP synthase protein I</fullName>
    </recommendedName>
</protein>
<proteinExistence type="inferred from homology"/>
<dbReference type="Proteomes" id="UP000049983">
    <property type="component" value="Unassembled WGS sequence"/>
</dbReference>
<keyword evidence="3" id="KW-0812">Transmembrane</keyword>
<comment type="function">
    <text evidence="1">A possible function for this protein is to guide the assembly of the membrane sector of the ATPase enzyme complex.</text>
</comment>
<feature type="compositionally biased region" description="Basic and acidic residues" evidence="2">
    <location>
        <begin position="29"/>
        <end position="46"/>
    </location>
</feature>
<dbReference type="PIRSF" id="PIRSF032126">
    <property type="entry name" value="F0F1_ATP_synthase_subunit_I"/>
    <property type="match status" value="1"/>
</dbReference>
<evidence type="ECO:0000256" key="2">
    <source>
        <dbReference type="SAM" id="MobiDB-lite"/>
    </source>
</evidence>
<keyword evidence="1 3" id="KW-0472">Membrane</keyword>
<keyword evidence="1" id="KW-0813">Transport</keyword>
<feature type="transmembrane region" description="Helical" evidence="3">
    <location>
        <begin position="58"/>
        <end position="76"/>
    </location>
</feature>
<feature type="region of interest" description="Disordered" evidence="2">
    <location>
        <begin position="1"/>
        <end position="50"/>
    </location>
</feature>
<keyword evidence="5" id="KW-1185">Reference proteome</keyword>
<dbReference type="STRING" id="311410.LA5095_00238"/>
<dbReference type="AlphaFoldDB" id="A0A0M7ACC8"/>
<evidence type="ECO:0000313" key="4">
    <source>
        <dbReference type="EMBL" id="CTQ72775.1"/>
    </source>
</evidence>
<organism evidence="4 5">
    <name type="scientific">Roseibium album</name>
    <dbReference type="NCBI Taxonomy" id="311410"/>
    <lineage>
        <taxon>Bacteria</taxon>
        <taxon>Pseudomonadati</taxon>
        <taxon>Pseudomonadota</taxon>
        <taxon>Alphaproteobacteria</taxon>
        <taxon>Hyphomicrobiales</taxon>
        <taxon>Stappiaceae</taxon>
        <taxon>Roseibium</taxon>
    </lineage>
</organism>
<keyword evidence="1" id="KW-0375">Hydrogen ion transport</keyword>
<comment type="similarity">
    <text evidence="1">Belongs to the bacterial AtpI family.</text>
</comment>
<gene>
    <name evidence="4" type="primary">atpI</name>
    <name evidence="4" type="ORF">LA5096_03379</name>
</gene>
<sequence length="128" mass="13711">MSSEDGENHDRNGDVSQAGLSKRRAQLNRKLEDQHAVDEKAARKSESNSSGYAQAMKISSEFIAGVLVGAGIGWVADQWLGTTPFGLIIFLLLGFAAGVLNVLRSAGAVEQPQVGLRRDKDVRKDGSD</sequence>
<dbReference type="RefSeq" id="WP_055112601.1">
    <property type="nucleotide sequence ID" value="NZ_CANKXR010000001.1"/>
</dbReference>
<dbReference type="Pfam" id="PF09527">
    <property type="entry name" value="ATPase_gene1"/>
    <property type="match status" value="1"/>
</dbReference>